<dbReference type="RefSeq" id="XP_024083416.1">
    <property type="nucleotide sequence ID" value="XM_024227648.1"/>
</dbReference>
<evidence type="ECO:0000256" key="4">
    <source>
        <dbReference type="ARBA" id="ARBA00023125"/>
    </source>
</evidence>
<dbReference type="AlphaFoldDB" id="A0A8I6TKH2"/>
<comment type="subcellular location">
    <subcellularLocation>
        <location evidence="1">Nucleus</location>
    </subcellularLocation>
</comment>
<dbReference type="PANTHER" id="PTHR45614">
    <property type="entry name" value="MYB PROTEIN-RELATED"/>
    <property type="match status" value="1"/>
</dbReference>
<dbReference type="FunFam" id="1.10.10.60:FF:000010">
    <property type="entry name" value="Transcriptional activator Myb isoform A"/>
    <property type="match status" value="1"/>
</dbReference>
<dbReference type="GO" id="GO:0000981">
    <property type="term" value="F:DNA-binding transcription factor activity, RNA polymerase II-specific"/>
    <property type="evidence" value="ECO:0007669"/>
    <property type="project" value="TreeGrafter"/>
</dbReference>
<dbReference type="InterPro" id="IPR001005">
    <property type="entry name" value="SANT/Myb"/>
</dbReference>
<dbReference type="GeneID" id="106671242"/>
<evidence type="ECO:0000313" key="10">
    <source>
        <dbReference type="EnsemblMetazoa" id="XP_024083415.1"/>
    </source>
</evidence>
<dbReference type="Pfam" id="PF00249">
    <property type="entry name" value="Myb_DNA-binding"/>
    <property type="match status" value="1"/>
</dbReference>
<dbReference type="EnsemblMetazoa" id="XM_024227648.1">
    <property type="protein sequence ID" value="XP_024083416.1"/>
    <property type="gene ID" value="LOC106671242"/>
</dbReference>
<sequence length="689" mass="78380">MQDEAGLMAFDRFVDNTSINWELLAEKSKVGADSSSDDNDLSDEREANPRSRKSTQTTKTRWTKEEDNKLKQLVEEYQENWSLIAQKLPHRTDLQCQQRWHKVVNPELVKGPWTKEEDETVVSLVERYGPKKWTLIACYLKGRIGKQCRERWHNHLNPNIKKTAWTDEEDRIIYQAHQKLGNQWAKIAKLLPGRTDNAIKNHWNSTMRRKFEHEEMATQKKTKNKSRSSFDAPVKAEKYLNEHHYNYQVLSQEQVSLDSWQNRTFGFFESPPRPLTAPPNSTTANLRETEDSKQSLSNELGELAVAEFMTTRGGSFPPSPMNSAFKERIAELGADKESQESMMVTQTRTSESPHILRKTRRRRTQSDSSCSPDKVYQQAVTENSRIHFIQHKTPEKSPPLKQLLFSPSQFLNSPSLSFDVNLSSTPLRNGCVTPIKSQPPDSPGPLVTPTPLPLHSANNSPHVDINGMKRCDITPVKMKQPCIGTPRTPTPFKKALADMEKRIGMKYQLQSPSHLVKDIEEILQKEQEDQSDHSQYDMDSSGVRQSEDSGYSSKRKGSILHAGKENAQPHKRARKALASSWTSLGSHLTNKDTTEASAHSSNHRLLDEESLDAFDNNGEDKKAIARKLLPATKLSVVKRIDFGLHTNDRSLPKVALSWETVACGKTKDQLHLTKLAHRYLSTSQENGDF</sequence>
<dbReference type="RefSeq" id="XP_024083415.1">
    <property type="nucleotide sequence ID" value="XM_024227647.1"/>
</dbReference>
<reference evidence="10" key="1">
    <citation type="submission" date="2022-01" db="UniProtKB">
        <authorList>
            <consortium name="EnsemblMetazoa"/>
        </authorList>
    </citation>
    <scope>IDENTIFICATION</scope>
</reference>
<feature type="domain" description="Myb-like" evidence="8">
    <location>
        <begin position="105"/>
        <end position="156"/>
    </location>
</feature>
<dbReference type="InterPro" id="IPR009057">
    <property type="entry name" value="Homeodomain-like_sf"/>
</dbReference>
<dbReference type="InterPro" id="IPR017930">
    <property type="entry name" value="Myb_dom"/>
</dbReference>
<keyword evidence="11" id="KW-1185">Reference proteome</keyword>
<feature type="region of interest" description="Disordered" evidence="7">
    <location>
        <begin position="268"/>
        <end position="293"/>
    </location>
</feature>
<feature type="region of interest" description="Disordered" evidence="7">
    <location>
        <begin position="526"/>
        <end position="580"/>
    </location>
</feature>
<evidence type="ECO:0000256" key="1">
    <source>
        <dbReference type="ARBA" id="ARBA00004123"/>
    </source>
</evidence>
<keyword evidence="6" id="KW-0539">Nucleus</keyword>
<dbReference type="OrthoDB" id="2143914at2759"/>
<evidence type="ECO:0000256" key="6">
    <source>
        <dbReference type="ARBA" id="ARBA00023242"/>
    </source>
</evidence>
<feature type="region of interest" description="Disordered" evidence="7">
    <location>
        <begin position="27"/>
        <end position="64"/>
    </location>
</feature>
<dbReference type="EnsemblMetazoa" id="XM_024227647.1">
    <property type="protein sequence ID" value="XP_024083415.1"/>
    <property type="gene ID" value="LOC106671242"/>
</dbReference>
<dbReference type="SMART" id="SM00717">
    <property type="entry name" value="SANT"/>
    <property type="match status" value="3"/>
</dbReference>
<dbReference type="GO" id="GO:0000978">
    <property type="term" value="F:RNA polymerase II cis-regulatory region sequence-specific DNA binding"/>
    <property type="evidence" value="ECO:0007669"/>
    <property type="project" value="TreeGrafter"/>
</dbReference>
<dbReference type="InterPro" id="IPR050560">
    <property type="entry name" value="MYB_TF"/>
</dbReference>
<keyword evidence="5" id="KW-0804">Transcription</keyword>
<feature type="domain" description="HTH myb-type" evidence="9">
    <location>
        <begin position="161"/>
        <end position="211"/>
    </location>
</feature>
<evidence type="ECO:0000256" key="7">
    <source>
        <dbReference type="SAM" id="MobiDB-lite"/>
    </source>
</evidence>
<evidence type="ECO:0000259" key="9">
    <source>
        <dbReference type="PROSITE" id="PS51294"/>
    </source>
</evidence>
<keyword evidence="4" id="KW-0238">DNA-binding</keyword>
<dbReference type="Pfam" id="PF09316">
    <property type="entry name" value="Cmyb_C"/>
    <property type="match status" value="1"/>
</dbReference>
<feature type="compositionally biased region" description="Polar residues" evidence="7">
    <location>
        <begin position="542"/>
        <end position="552"/>
    </location>
</feature>
<feature type="domain" description="HTH myb-type" evidence="9">
    <location>
        <begin position="105"/>
        <end position="160"/>
    </location>
</feature>
<feature type="compositionally biased region" description="Polar residues" evidence="7">
    <location>
        <begin position="340"/>
        <end position="352"/>
    </location>
</feature>
<dbReference type="InterPro" id="IPR015395">
    <property type="entry name" value="C-myb_C"/>
</dbReference>
<feature type="domain" description="Myb-like" evidence="8">
    <location>
        <begin position="157"/>
        <end position="207"/>
    </location>
</feature>
<dbReference type="GO" id="GO:0005634">
    <property type="term" value="C:nucleus"/>
    <property type="evidence" value="ECO:0007669"/>
    <property type="project" value="UniProtKB-SubCell"/>
</dbReference>
<evidence type="ECO:0000256" key="2">
    <source>
        <dbReference type="ARBA" id="ARBA00022737"/>
    </source>
</evidence>
<dbReference type="KEGG" id="clec:106671242"/>
<feature type="domain" description="Myb-like" evidence="8">
    <location>
        <begin position="54"/>
        <end position="104"/>
    </location>
</feature>
<dbReference type="Pfam" id="PF13921">
    <property type="entry name" value="Myb_DNA-bind_6"/>
    <property type="match status" value="1"/>
</dbReference>
<proteinExistence type="predicted"/>
<dbReference type="SUPFAM" id="SSF46689">
    <property type="entry name" value="Homeodomain-like"/>
    <property type="match status" value="2"/>
</dbReference>
<dbReference type="CTD" id="4602"/>
<feature type="compositionally biased region" description="Basic and acidic residues" evidence="7">
    <location>
        <begin position="526"/>
        <end position="536"/>
    </location>
</feature>
<organism evidence="10 11">
    <name type="scientific">Cimex lectularius</name>
    <name type="common">Bed bug</name>
    <name type="synonym">Acanthia lectularia</name>
    <dbReference type="NCBI Taxonomy" id="79782"/>
    <lineage>
        <taxon>Eukaryota</taxon>
        <taxon>Metazoa</taxon>
        <taxon>Ecdysozoa</taxon>
        <taxon>Arthropoda</taxon>
        <taxon>Hexapoda</taxon>
        <taxon>Insecta</taxon>
        <taxon>Pterygota</taxon>
        <taxon>Neoptera</taxon>
        <taxon>Paraneoptera</taxon>
        <taxon>Hemiptera</taxon>
        <taxon>Heteroptera</taxon>
        <taxon>Panheteroptera</taxon>
        <taxon>Cimicomorpha</taxon>
        <taxon>Cimicidae</taxon>
        <taxon>Cimex</taxon>
    </lineage>
</organism>
<protein>
    <submittedName>
        <fullName evidence="10">Uncharacterized protein</fullName>
    </submittedName>
</protein>
<keyword evidence="3" id="KW-0805">Transcription regulation</keyword>
<dbReference type="Proteomes" id="UP000494040">
    <property type="component" value="Unassembled WGS sequence"/>
</dbReference>
<keyword evidence="2" id="KW-0677">Repeat</keyword>
<accession>A0A8I6TKH2</accession>
<evidence type="ECO:0000256" key="5">
    <source>
        <dbReference type="ARBA" id="ARBA00023163"/>
    </source>
</evidence>
<evidence type="ECO:0000259" key="8">
    <source>
        <dbReference type="PROSITE" id="PS50090"/>
    </source>
</evidence>
<dbReference type="PROSITE" id="PS51294">
    <property type="entry name" value="HTH_MYB"/>
    <property type="match status" value="3"/>
</dbReference>
<feature type="region of interest" description="Disordered" evidence="7">
    <location>
        <begin position="337"/>
        <end position="373"/>
    </location>
</feature>
<evidence type="ECO:0000256" key="3">
    <source>
        <dbReference type="ARBA" id="ARBA00023015"/>
    </source>
</evidence>
<dbReference type="CDD" id="cd00167">
    <property type="entry name" value="SANT"/>
    <property type="match status" value="3"/>
</dbReference>
<dbReference type="PANTHER" id="PTHR45614:SF25">
    <property type="entry name" value="MYB PROTEIN"/>
    <property type="match status" value="1"/>
</dbReference>
<name>A0A8I6TKH2_CIMLE</name>
<dbReference type="Gene3D" id="1.10.10.60">
    <property type="entry name" value="Homeodomain-like"/>
    <property type="match status" value="3"/>
</dbReference>
<feature type="region of interest" description="Disordered" evidence="7">
    <location>
        <begin position="585"/>
        <end position="604"/>
    </location>
</feature>
<dbReference type="FunFam" id="1.10.10.60:FF:000016">
    <property type="entry name" value="Transcriptional activator Myb isoform A"/>
    <property type="match status" value="1"/>
</dbReference>
<dbReference type="PROSITE" id="PS50090">
    <property type="entry name" value="MYB_LIKE"/>
    <property type="match status" value="3"/>
</dbReference>
<evidence type="ECO:0000313" key="11">
    <source>
        <dbReference type="Proteomes" id="UP000494040"/>
    </source>
</evidence>
<feature type="domain" description="HTH myb-type" evidence="9">
    <location>
        <begin position="59"/>
        <end position="104"/>
    </location>
</feature>